<feature type="domain" description="DOG1" evidence="2">
    <location>
        <begin position="35"/>
        <end position="285"/>
    </location>
</feature>
<dbReference type="GO" id="GO:0006351">
    <property type="term" value="P:DNA-templated transcription"/>
    <property type="evidence" value="ECO:0007669"/>
    <property type="project" value="InterPro"/>
</dbReference>
<dbReference type="RefSeq" id="XP_021861403.2">
    <property type="nucleotide sequence ID" value="XM_022005711.2"/>
</dbReference>
<feature type="region of interest" description="Disordered" evidence="1">
    <location>
        <begin position="1"/>
        <end position="26"/>
    </location>
</feature>
<dbReference type="InterPro" id="IPR051886">
    <property type="entry name" value="Seed_Dev/Stress_Resp_Reg"/>
</dbReference>
<evidence type="ECO:0000313" key="4">
    <source>
        <dbReference type="RefSeq" id="XP_021861403.2"/>
    </source>
</evidence>
<reference evidence="3" key="1">
    <citation type="journal article" date="2021" name="Nat. Commun.">
        <title>Genomic analyses provide insights into spinach domestication and the genetic basis of agronomic traits.</title>
        <authorList>
            <person name="Cai X."/>
            <person name="Sun X."/>
            <person name="Xu C."/>
            <person name="Sun H."/>
            <person name="Wang X."/>
            <person name="Ge C."/>
            <person name="Zhang Z."/>
            <person name="Wang Q."/>
            <person name="Fei Z."/>
            <person name="Jiao C."/>
            <person name="Wang Q."/>
        </authorList>
    </citation>
    <scope>NUCLEOTIDE SEQUENCE [LARGE SCALE GENOMIC DNA]</scope>
    <source>
        <strain evidence="3">cv. Varoflay</strain>
    </source>
</reference>
<dbReference type="AlphaFoldDB" id="A0A9R0J4T8"/>
<evidence type="ECO:0000313" key="3">
    <source>
        <dbReference type="Proteomes" id="UP000813463"/>
    </source>
</evidence>
<protein>
    <submittedName>
        <fullName evidence="4">Protein DOG1-like 3</fullName>
    </submittedName>
</protein>
<dbReference type="GeneID" id="110800409"/>
<reference evidence="4" key="2">
    <citation type="submission" date="2025-08" db="UniProtKB">
        <authorList>
            <consortium name="RefSeq"/>
        </authorList>
    </citation>
    <scope>IDENTIFICATION</scope>
    <source>
        <tissue evidence="4">Leaf</tissue>
    </source>
</reference>
<dbReference type="PROSITE" id="PS51806">
    <property type="entry name" value="DOG1"/>
    <property type="match status" value="1"/>
</dbReference>
<dbReference type="KEGG" id="soe:110800409"/>
<accession>A0A9R0J4T8</accession>
<proteinExistence type="predicted"/>
<keyword evidence="3" id="KW-1185">Reference proteome</keyword>
<gene>
    <name evidence="4" type="primary">LOC110800409</name>
</gene>
<evidence type="ECO:0000256" key="1">
    <source>
        <dbReference type="SAM" id="MobiDB-lite"/>
    </source>
</evidence>
<dbReference type="GO" id="GO:0043565">
    <property type="term" value="F:sequence-specific DNA binding"/>
    <property type="evidence" value="ECO:0007669"/>
    <property type="project" value="InterPro"/>
</dbReference>
<sequence>MSTFSSKSTLEPGFEPDMQKCKLESDSESDSEFALEPFHKFFLDWLLVQERDLQELKTMVKTHSESEDSESTQRLKELVDRVMSHYEEFYQARAKSIKENVLLVLTPDWLSKLEDAFLWIGGWRPTTAVHLLYSKAGLQLEARLMEVLNGVNPDDLGNLSVSQLVRVNQVQMQTIAEERKLTEELASHQETLADDSMVELSEKYADLLSEAVDTESDSVQQRVHTTLVPKEHGLEDILRKSDDLRLRTLKNVVDILSPIQALHFLIADTQLHLRVHEWGVNNLRNEICNLTIQSQKLNQEQMSRLGGEPKYKNKYNGTQVVLSISSPFGIIKKGVGKNAEPKEKKKKEDMGIILP</sequence>
<dbReference type="PANTHER" id="PTHR46354:SF4">
    <property type="entry name" value="PROTEIN DOG1-LIKE 3"/>
    <property type="match status" value="1"/>
</dbReference>
<evidence type="ECO:0000259" key="2">
    <source>
        <dbReference type="PROSITE" id="PS51806"/>
    </source>
</evidence>
<dbReference type="InterPro" id="IPR025422">
    <property type="entry name" value="TGA_domain"/>
</dbReference>
<dbReference type="PANTHER" id="PTHR46354">
    <property type="entry name" value="DOG1 DOMAIN-CONTAINING PROTEIN"/>
    <property type="match status" value="1"/>
</dbReference>
<dbReference type="Pfam" id="PF14144">
    <property type="entry name" value="DOG1"/>
    <property type="match status" value="1"/>
</dbReference>
<name>A0A9R0J4T8_SPIOL</name>
<organism evidence="3 4">
    <name type="scientific">Spinacia oleracea</name>
    <name type="common">Spinach</name>
    <dbReference type="NCBI Taxonomy" id="3562"/>
    <lineage>
        <taxon>Eukaryota</taxon>
        <taxon>Viridiplantae</taxon>
        <taxon>Streptophyta</taxon>
        <taxon>Embryophyta</taxon>
        <taxon>Tracheophyta</taxon>
        <taxon>Spermatophyta</taxon>
        <taxon>Magnoliopsida</taxon>
        <taxon>eudicotyledons</taxon>
        <taxon>Gunneridae</taxon>
        <taxon>Pentapetalae</taxon>
        <taxon>Caryophyllales</taxon>
        <taxon>Chenopodiaceae</taxon>
        <taxon>Chenopodioideae</taxon>
        <taxon>Anserineae</taxon>
        <taxon>Spinacia</taxon>
    </lineage>
</organism>
<dbReference type="Proteomes" id="UP000813463">
    <property type="component" value="Chromosome 4"/>
</dbReference>